<proteinExistence type="predicted"/>
<dbReference type="RefSeq" id="WP_150311448.1">
    <property type="nucleotide sequence ID" value="NZ_VMSO01000024.1"/>
</dbReference>
<organism evidence="2 3">
    <name type="scientific">Mediterraneibacter catenae</name>
    <dbReference type="NCBI Taxonomy" id="2594882"/>
    <lineage>
        <taxon>Bacteria</taxon>
        <taxon>Bacillati</taxon>
        <taxon>Bacillota</taxon>
        <taxon>Clostridia</taxon>
        <taxon>Lachnospirales</taxon>
        <taxon>Lachnospiraceae</taxon>
        <taxon>Mediterraneibacter</taxon>
    </lineage>
</organism>
<reference evidence="2" key="1">
    <citation type="submission" date="2019-07" db="EMBL/GenBank/DDBJ databases">
        <authorList>
            <person name="Wongkuna S."/>
            <person name="Scaria J."/>
        </authorList>
    </citation>
    <scope>NUCLEOTIDE SEQUENCE [LARGE SCALE GENOMIC DNA]</scope>
    <source>
        <strain evidence="2">SW178</strain>
    </source>
</reference>
<evidence type="ECO:0000256" key="1">
    <source>
        <dbReference type="SAM" id="MobiDB-lite"/>
    </source>
</evidence>
<dbReference type="OrthoDB" id="9799038at2"/>
<protein>
    <submittedName>
        <fullName evidence="2">Helix-turn-helix domain-containing protein</fullName>
    </submittedName>
</protein>
<sequence>MKGYLSIRETSYKWGVSERRVNQYCTQGRIPGAERFGRSWAIPENAVKPADPRKANRTKEKDV</sequence>
<accession>A0A5M9HY89</accession>
<feature type="compositionally biased region" description="Basic and acidic residues" evidence="1">
    <location>
        <begin position="50"/>
        <end position="63"/>
    </location>
</feature>
<comment type="caution">
    <text evidence="2">The sequence shown here is derived from an EMBL/GenBank/DDBJ whole genome shotgun (WGS) entry which is preliminary data.</text>
</comment>
<gene>
    <name evidence="2" type="ORF">FNY66_13260</name>
</gene>
<evidence type="ECO:0000313" key="2">
    <source>
        <dbReference type="EMBL" id="KAA8500456.1"/>
    </source>
</evidence>
<feature type="region of interest" description="Disordered" evidence="1">
    <location>
        <begin position="44"/>
        <end position="63"/>
    </location>
</feature>
<dbReference type="Proteomes" id="UP000322025">
    <property type="component" value="Unassembled WGS sequence"/>
</dbReference>
<evidence type="ECO:0000313" key="3">
    <source>
        <dbReference type="Proteomes" id="UP000322025"/>
    </source>
</evidence>
<dbReference type="EMBL" id="VMSO01000024">
    <property type="protein sequence ID" value="KAA8500456.1"/>
    <property type="molecule type" value="Genomic_DNA"/>
</dbReference>
<name>A0A5M9HY89_9FIRM</name>
<dbReference type="AlphaFoldDB" id="A0A5M9HY89"/>
<keyword evidence="3" id="KW-1185">Reference proteome</keyword>